<dbReference type="EMBL" id="JBHRZH010000012">
    <property type="protein sequence ID" value="MFC3762221.1"/>
    <property type="molecule type" value="Genomic_DNA"/>
</dbReference>
<evidence type="ECO:0000256" key="1">
    <source>
        <dbReference type="ARBA" id="ARBA00006479"/>
    </source>
</evidence>
<dbReference type="CDD" id="cd23763">
    <property type="entry name" value="ASKHA_ATPase_ROK"/>
    <property type="match status" value="1"/>
</dbReference>
<comment type="similarity">
    <text evidence="1">Belongs to the ROK (NagC/XylR) family.</text>
</comment>
<dbReference type="RefSeq" id="WP_307782580.1">
    <property type="nucleotide sequence ID" value="NZ_JAFBCM010000001.1"/>
</dbReference>
<accession>A0ABV7YA69</accession>
<organism evidence="2 3">
    <name type="scientific">Tenggerimyces flavus</name>
    <dbReference type="NCBI Taxonomy" id="1708749"/>
    <lineage>
        <taxon>Bacteria</taxon>
        <taxon>Bacillati</taxon>
        <taxon>Actinomycetota</taxon>
        <taxon>Actinomycetes</taxon>
        <taxon>Propionibacteriales</taxon>
        <taxon>Nocardioidaceae</taxon>
        <taxon>Tenggerimyces</taxon>
    </lineage>
</organism>
<dbReference type="Pfam" id="PF00480">
    <property type="entry name" value="ROK"/>
    <property type="match status" value="1"/>
</dbReference>
<dbReference type="SUPFAM" id="SSF53067">
    <property type="entry name" value="Actin-like ATPase domain"/>
    <property type="match status" value="1"/>
</dbReference>
<dbReference type="Gene3D" id="3.30.420.40">
    <property type="match status" value="2"/>
</dbReference>
<sequence>MSRDMVPVMDIGGTHVTAALVSVDRQAVVDDSRRSRELDGSWSAAALLAELVACASSVGAPVDATWGVAVPGPFDYTDGIARYHDVGKFDALSGVDVGKALAAGISPAPRSVAFLNDAHAFALGEWAGGSMSGHDRALALTLGTGIGSAFVSAGAIVDTGPSVPLEGRADLLLIDGHPLEETVSRRAILARYGDSVDVAETAARARSGESRAGDVLRDAFFALGLAFRPWVARFGATVVVVGGSMADSWDLVEPPLSAGLDGPALRRSALGADAPLVGAAIRAQGGVR</sequence>
<comment type="caution">
    <text evidence="2">The sequence shown here is derived from an EMBL/GenBank/DDBJ whole genome shotgun (WGS) entry which is preliminary data.</text>
</comment>
<reference evidence="3" key="1">
    <citation type="journal article" date="2019" name="Int. J. Syst. Evol. Microbiol.">
        <title>The Global Catalogue of Microorganisms (GCM) 10K type strain sequencing project: providing services to taxonomists for standard genome sequencing and annotation.</title>
        <authorList>
            <consortium name="The Broad Institute Genomics Platform"/>
            <consortium name="The Broad Institute Genome Sequencing Center for Infectious Disease"/>
            <person name="Wu L."/>
            <person name="Ma J."/>
        </authorList>
    </citation>
    <scope>NUCLEOTIDE SEQUENCE [LARGE SCALE GENOMIC DNA]</scope>
    <source>
        <strain evidence="3">CGMCC 4.7241</strain>
    </source>
</reference>
<keyword evidence="3" id="KW-1185">Reference proteome</keyword>
<dbReference type="Proteomes" id="UP001595699">
    <property type="component" value="Unassembled WGS sequence"/>
</dbReference>
<proteinExistence type="inferred from homology"/>
<gene>
    <name evidence="2" type="ORF">ACFOUW_15370</name>
</gene>
<protein>
    <submittedName>
        <fullName evidence="2">ROK family protein</fullName>
    </submittedName>
</protein>
<dbReference type="InterPro" id="IPR000600">
    <property type="entry name" value="ROK"/>
</dbReference>
<dbReference type="PANTHER" id="PTHR18964">
    <property type="entry name" value="ROK (REPRESSOR, ORF, KINASE) FAMILY"/>
    <property type="match status" value="1"/>
</dbReference>
<evidence type="ECO:0000313" key="3">
    <source>
        <dbReference type="Proteomes" id="UP001595699"/>
    </source>
</evidence>
<dbReference type="InterPro" id="IPR043129">
    <property type="entry name" value="ATPase_NBD"/>
</dbReference>
<dbReference type="PANTHER" id="PTHR18964:SF169">
    <property type="entry name" value="N-ACETYLMANNOSAMINE KINASE"/>
    <property type="match status" value="1"/>
</dbReference>
<name>A0ABV7YA69_9ACTN</name>
<evidence type="ECO:0000313" key="2">
    <source>
        <dbReference type="EMBL" id="MFC3762221.1"/>
    </source>
</evidence>